<evidence type="ECO:0000256" key="8">
    <source>
        <dbReference type="ARBA" id="ARBA00023180"/>
    </source>
</evidence>
<evidence type="ECO:0000313" key="11">
    <source>
        <dbReference type="EMBL" id="KAK1354759.1"/>
    </source>
</evidence>
<keyword evidence="3" id="KW-0812">Transmembrane</keyword>
<evidence type="ECO:0000256" key="1">
    <source>
        <dbReference type="ARBA" id="ARBA00004479"/>
    </source>
</evidence>
<proteinExistence type="predicted"/>
<evidence type="ECO:0000256" key="6">
    <source>
        <dbReference type="ARBA" id="ARBA00022989"/>
    </source>
</evidence>
<comment type="subcellular location">
    <subcellularLocation>
        <location evidence="1">Membrane</location>
        <topology evidence="1">Single-pass type I membrane protein</topology>
    </subcellularLocation>
</comment>
<evidence type="ECO:0000256" key="5">
    <source>
        <dbReference type="ARBA" id="ARBA00022737"/>
    </source>
</evidence>
<reference evidence="11" key="1">
    <citation type="submission" date="2023-02" db="EMBL/GenBank/DDBJ databases">
        <title>Genome of toxic invasive species Heracleum sosnowskyi carries increased number of genes despite the absence of recent whole-genome duplications.</title>
        <authorList>
            <person name="Schelkunov M."/>
            <person name="Shtratnikova V."/>
            <person name="Makarenko M."/>
            <person name="Klepikova A."/>
            <person name="Omelchenko D."/>
            <person name="Novikova G."/>
            <person name="Obukhova E."/>
            <person name="Bogdanov V."/>
            <person name="Penin A."/>
            <person name="Logacheva M."/>
        </authorList>
    </citation>
    <scope>NUCLEOTIDE SEQUENCE</scope>
    <source>
        <strain evidence="11">Hsosn_3</strain>
        <tissue evidence="11">Leaf</tissue>
    </source>
</reference>
<keyword evidence="7" id="KW-0472">Membrane</keyword>
<dbReference type="InterPro" id="IPR032675">
    <property type="entry name" value="LRR_dom_sf"/>
</dbReference>
<dbReference type="GO" id="GO:0016020">
    <property type="term" value="C:membrane"/>
    <property type="evidence" value="ECO:0007669"/>
    <property type="project" value="UniProtKB-SubCell"/>
</dbReference>
<dbReference type="PANTHER" id="PTHR48061">
    <property type="entry name" value="LEUCINE-RICH REPEAT RECEPTOR PROTEIN KINASE EMS1-LIKE-RELATED"/>
    <property type="match status" value="1"/>
</dbReference>
<dbReference type="InterPro" id="IPR046956">
    <property type="entry name" value="RLP23-like"/>
</dbReference>
<feature type="domain" description="Leucine-rich repeat-containing N-terminal plant-type" evidence="10">
    <location>
        <begin position="29"/>
        <end position="82"/>
    </location>
</feature>
<dbReference type="EMBL" id="JAUIZM010000011">
    <property type="protein sequence ID" value="KAK1354759.1"/>
    <property type="molecule type" value="Genomic_DNA"/>
</dbReference>
<dbReference type="InterPro" id="IPR013210">
    <property type="entry name" value="LRR_N_plant-typ"/>
</dbReference>
<organism evidence="11 12">
    <name type="scientific">Heracleum sosnowskyi</name>
    <dbReference type="NCBI Taxonomy" id="360622"/>
    <lineage>
        <taxon>Eukaryota</taxon>
        <taxon>Viridiplantae</taxon>
        <taxon>Streptophyta</taxon>
        <taxon>Embryophyta</taxon>
        <taxon>Tracheophyta</taxon>
        <taxon>Spermatophyta</taxon>
        <taxon>Magnoliopsida</taxon>
        <taxon>eudicotyledons</taxon>
        <taxon>Gunneridae</taxon>
        <taxon>Pentapetalae</taxon>
        <taxon>asterids</taxon>
        <taxon>campanulids</taxon>
        <taxon>Apiales</taxon>
        <taxon>Apiaceae</taxon>
        <taxon>Apioideae</taxon>
        <taxon>apioid superclade</taxon>
        <taxon>Tordylieae</taxon>
        <taxon>Tordyliinae</taxon>
        <taxon>Heracleum</taxon>
    </lineage>
</organism>
<evidence type="ECO:0000256" key="7">
    <source>
        <dbReference type="ARBA" id="ARBA00023136"/>
    </source>
</evidence>
<evidence type="ECO:0000259" key="10">
    <source>
        <dbReference type="Pfam" id="PF08263"/>
    </source>
</evidence>
<dbReference type="AlphaFoldDB" id="A0AAD8GUI7"/>
<protein>
    <recommendedName>
        <fullName evidence="10">Leucine-rich repeat-containing N-terminal plant-type domain-containing protein</fullName>
    </recommendedName>
</protein>
<dbReference type="SUPFAM" id="SSF52058">
    <property type="entry name" value="L domain-like"/>
    <property type="match status" value="1"/>
</dbReference>
<evidence type="ECO:0000256" key="3">
    <source>
        <dbReference type="ARBA" id="ARBA00022692"/>
    </source>
</evidence>
<keyword evidence="4 9" id="KW-0732">Signal</keyword>
<keyword evidence="6" id="KW-1133">Transmembrane helix</keyword>
<evidence type="ECO:0000256" key="9">
    <source>
        <dbReference type="SAM" id="SignalP"/>
    </source>
</evidence>
<keyword evidence="2" id="KW-0433">Leucine-rich repeat</keyword>
<keyword evidence="12" id="KW-1185">Reference proteome</keyword>
<keyword evidence="5" id="KW-0677">Repeat</keyword>
<sequence length="134" mass="15230">MRKCLWLCSIIVTWFLQHPQVATADLCPNMQKLALFQFKLSLSINTSASIEYCRRWSSSLHPKMMNWSMSSDGCIWDGVTCNQMTGDVIGLDLSCSQLVGVIPRNSILFQLSHLKYLNIHIAGRGRPMRLIIVE</sequence>
<evidence type="ECO:0000313" key="12">
    <source>
        <dbReference type="Proteomes" id="UP001237642"/>
    </source>
</evidence>
<dbReference type="PANTHER" id="PTHR48061:SF12">
    <property type="entry name" value="DISEASE RESISTANCE LIKE PROTEIN"/>
    <property type="match status" value="1"/>
</dbReference>
<feature type="chain" id="PRO_5041999812" description="Leucine-rich repeat-containing N-terminal plant-type domain-containing protein" evidence="9">
    <location>
        <begin position="25"/>
        <end position="134"/>
    </location>
</feature>
<gene>
    <name evidence="11" type="ORF">POM88_048015</name>
</gene>
<feature type="signal peptide" evidence="9">
    <location>
        <begin position="1"/>
        <end position="24"/>
    </location>
</feature>
<accession>A0AAD8GUI7</accession>
<evidence type="ECO:0000256" key="4">
    <source>
        <dbReference type="ARBA" id="ARBA00022729"/>
    </source>
</evidence>
<dbReference type="Pfam" id="PF08263">
    <property type="entry name" value="LRRNT_2"/>
    <property type="match status" value="1"/>
</dbReference>
<keyword evidence="8" id="KW-0325">Glycoprotein</keyword>
<dbReference type="Proteomes" id="UP001237642">
    <property type="component" value="Unassembled WGS sequence"/>
</dbReference>
<evidence type="ECO:0000256" key="2">
    <source>
        <dbReference type="ARBA" id="ARBA00022614"/>
    </source>
</evidence>
<comment type="caution">
    <text evidence="11">The sequence shown here is derived from an EMBL/GenBank/DDBJ whole genome shotgun (WGS) entry which is preliminary data.</text>
</comment>
<reference evidence="11" key="2">
    <citation type="submission" date="2023-05" db="EMBL/GenBank/DDBJ databases">
        <authorList>
            <person name="Schelkunov M.I."/>
        </authorList>
    </citation>
    <scope>NUCLEOTIDE SEQUENCE</scope>
    <source>
        <strain evidence="11">Hsosn_3</strain>
        <tissue evidence="11">Leaf</tissue>
    </source>
</reference>
<name>A0AAD8GUI7_9APIA</name>
<dbReference type="Gene3D" id="3.80.10.10">
    <property type="entry name" value="Ribonuclease Inhibitor"/>
    <property type="match status" value="1"/>
</dbReference>